<dbReference type="STRING" id="1121476.SAMN02745751_01623"/>
<feature type="domain" description="Polymerase/histidinol phosphatase N-terminal" evidence="1">
    <location>
        <begin position="5"/>
        <end position="79"/>
    </location>
</feature>
<reference evidence="2 3" key="1">
    <citation type="submission" date="2016-11" db="EMBL/GenBank/DDBJ databases">
        <authorList>
            <person name="Jaros S."/>
            <person name="Januszkiewicz K."/>
            <person name="Wedrychowicz H."/>
        </authorList>
    </citation>
    <scope>NUCLEOTIDE SEQUENCE [LARGE SCALE GENOMIC DNA]</scope>
    <source>
        <strain evidence="2 3">DSM 17477</strain>
    </source>
</reference>
<dbReference type="RefSeq" id="WP_073049078.1">
    <property type="nucleotide sequence ID" value="NZ_FQZL01000009.1"/>
</dbReference>
<dbReference type="GO" id="GO:0005829">
    <property type="term" value="C:cytosol"/>
    <property type="evidence" value="ECO:0007669"/>
    <property type="project" value="TreeGrafter"/>
</dbReference>
<keyword evidence="3" id="KW-1185">Reference proteome</keyword>
<evidence type="ECO:0000313" key="3">
    <source>
        <dbReference type="Proteomes" id="UP000184052"/>
    </source>
</evidence>
<name>A0A1M6G1H3_9FIRM</name>
<dbReference type="CDD" id="cd07437">
    <property type="entry name" value="PHP_HisPPase_Ycdx_like"/>
    <property type="match status" value="1"/>
</dbReference>
<dbReference type="InterPro" id="IPR050243">
    <property type="entry name" value="PHP_phosphatase"/>
</dbReference>
<dbReference type="Pfam" id="PF02811">
    <property type="entry name" value="PHP"/>
    <property type="match status" value="1"/>
</dbReference>
<dbReference type="Gene3D" id="3.20.20.140">
    <property type="entry name" value="Metal-dependent hydrolases"/>
    <property type="match status" value="1"/>
</dbReference>
<dbReference type="NCBIfam" id="NF006702">
    <property type="entry name" value="PRK09248.1"/>
    <property type="match status" value="1"/>
</dbReference>
<organism evidence="2 3">
    <name type="scientific">Dethiosulfatibacter aminovorans DSM 17477</name>
    <dbReference type="NCBI Taxonomy" id="1121476"/>
    <lineage>
        <taxon>Bacteria</taxon>
        <taxon>Bacillati</taxon>
        <taxon>Bacillota</taxon>
        <taxon>Tissierellia</taxon>
        <taxon>Dethiosulfatibacter</taxon>
    </lineage>
</organism>
<keyword evidence="2" id="KW-0378">Hydrolase</keyword>
<dbReference type="SUPFAM" id="SSF89550">
    <property type="entry name" value="PHP domain-like"/>
    <property type="match status" value="1"/>
</dbReference>
<dbReference type="InterPro" id="IPR004013">
    <property type="entry name" value="PHP_dom"/>
</dbReference>
<dbReference type="GO" id="GO:0008270">
    <property type="term" value="F:zinc ion binding"/>
    <property type="evidence" value="ECO:0007669"/>
    <property type="project" value="TreeGrafter"/>
</dbReference>
<dbReference type="EMBL" id="FQZL01000009">
    <property type="protein sequence ID" value="SHJ03806.1"/>
    <property type="molecule type" value="Genomic_DNA"/>
</dbReference>
<accession>A0A1M6G1H3</accession>
<dbReference type="SMART" id="SM00481">
    <property type="entry name" value="POLIIIAc"/>
    <property type="match status" value="1"/>
</dbReference>
<dbReference type="Proteomes" id="UP000184052">
    <property type="component" value="Unassembled WGS sequence"/>
</dbReference>
<dbReference type="PANTHER" id="PTHR36928">
    <property type="entry name" value="PHOSPHATASE YCDX-RELATED"/>
    <property type="match status" value="1"/>
</dbReference>
<dbReference type="PANTHER" id="PTHR36928:SF1">
    <property type="entry name" value="PHOSPHATASE YCDX-RELATED"/>
    <property type="match status" value="1"/>
</dbReference>
<dbReference type="AlphaFoldDB" id="A0A1M6G1H3"/>
<dbReference type="InterPro" id="IPR003141">
    <property type="entry name" value="Pol/His_phosphatase_N"/>
</dbReference>
<sequence length="236" mass="26037">MDIRIDTHVHTIASGHAYSVLSDYVRVAVEKGIEMFALTDHGPAMPGSPHLYHLANQVVIPEVMDGVEILKGVEANIIDYDGEIDIPNYILKSLDIVLASLHPPCLEAGTVEENTSALTNAIRSGKIDIIGHPGNPAFEIDIYEVVRCAKEYNVALEINSGSFRGSRVTSWDNCVDIARACKEIGTFVTTGSDSHLHCHLGEFGKIYKIFEEVDFPLELVVTESKEKLKEFLSSRR</sequence>
<proteinExistence type="predicted"/>
<evidence type="ECO:0000259" key="1">
    <source>
        <dbReference type="SMART" id="SM00481"/>
    </source>
</evidence>
<dbReference type="GO" id="GO:0042578">
    <property type="term" value="F:phosphoric ester hydrolase activity"/>
    <property type="evidence" value="ECO:0007669"/>
    <property type="project" value="TreeGrafter"/>
</dbReference>
<dbReference type="OrthoDB" id="9808747at2"/>
<protein>
    <submittedName>
        <fullName evidence="2">Putative hydrolase</fullName>
    </submittedName>
</protein>
<dbReference type="GO" id="GO:0071978">
    <property type="term" value="P:bacterial-type flagellum-dependent swarming motility"/>
    <property type="evidence" value="ECO:0007669"/>
    <property type="project" value="TreeGrafter"/>
</dbReference>
<evidence type="ECO:0000313" key="2">
    <source>
        <dbReference type="EMBL" id="SHJ03806.1"/>
    </source>
</evidence>
<gene>
    <name evidence="2" type="ORF">SAMN02745751_01623</name>
</gene>
<dbReference type="InterPro" id="IPR016195">
    <property type="entry name" value="Pol/histidinol_Pase-like"/>
</dbReference>